<keyword evidence="2" id="KW-0285">Flavoprotein</keyword>
<dbReference type="EMBL" id="JANRHA010000005">
    <property type="protein sequence ID" value="MDG3014717.1"/>
    <property type="molecule type" value="Genomic_DNA"/>
</dbReference>
<evidence type="ECO:0000313" key="9">
    <source>
        <dbReference type="Proteomes" id="UP001152755"/>
    </source>
</evidence>
<evidence type="ECO:0000256" key="5">
    <source>
        <dbReference type="ARBA" id="ARBA00023027"/>
    </source>
</evidence>
<reference evidence="8" key="1">
    <citation type="submission" date="2022-08" db="EMBL/GenBank/DDBJ databases">
        <title>Genome analysis of Corynebacteriales strain.</title>
        <authorList>
            <person name="Lee S.D."/>
        </authorList>
    </citation>
    <scope>NUCLEOTIDE SEQUENCE</scope>
    <source>
        <strain evidence="8">D3-21</strain>
    </source>
</reference>
<sequence length="448" mass="47576">MSTQNITRILIVGGGTVGVGTAARLQSQLNGRHARITLVNPLPHMAYRPLLPEVAAGLIDPNDLVVPLRKVLRKCEVVVGTVTRLEHATRRAWVGTPDGEVTELDYDIVVMTAGSSVREQPVTGGAGQRRSCKTLTEATYLRDHVLSRIAEAAATTDAGERRRLLTFVLVGGGYEGMECLTELDDLVRFAVGRHPGIVPGEVTWAVVEESERILRDAGSKHAVRTLERLAGRGVRVYLNTTAEATGDGHLTLSDGTEVAAGTVIWNAPSAANPMLLDTDLPLDARGRLRCTSTLQVAGESGAFGAGDIAVVPDLTRVDDDPSAVCRATALHAHAQAKVLADNVESAIAGTALRQYHQPNADAGANPGLYRSFAEVRGGGVEGGKARLLHWAYHVARIPGLSRKTRIFSGRLPGQRFRRHLVERSIGGGSATVHEMPAPSGDAGRAKAS</sequence>
<dbReference type="Gene3D" id="3.50.50.100">
    <property type="match status" value="1"/>
</dbReference>
<dbReference type="InterPro" id="IPR045024">
    <property type="entry name" value="NDH-2"/>
</dbReference>
<dbReference type="AlphaFoldDB" id="A0A9X4M0U8"/>
<feature type="domain" description="FAD/NAD(P)-binding" evidence="7">
    <location>
        <begin position="8"/>
        <end position="315"/>
    </location>
</feature>
<dbReference type="PANTHER" id="PTHR43706">
    <property type="entry name" value="NADH DEHYDROGENASE"/>
    <property type="match status" value="1"/>
</dbReference>
<dbReference type="Pfam" id="PF07992">
    <property type="entry name" value="Pyr_redox_2"/>
    <property type="match status" value="1"/>
</dbReference>
<name>A0A9X4M0U8_9ACTN</name>
<dbReference type="InterPro" id="IPR036188">
    <property type="entry name" value="FAD/NAD-bd_sf"/>
</dbReference>
<evidence type="ECO:0000259" key="7">
    <source>
        <dbReference type="Pfam" id="PF07992"/>
    </source>
</evidence>
<organism evidence="8 9">
    <name type="scientific">Speluncibacter jeojiensis</name>
    <dbReference type="NCBI Taxonomy" id="2710754"/>
    <lineage>
        <taxon>Bacteria</taxon>
        <taxon>Bacillati</taxon>
        <taxon>Actinomycetota</taxon>
        <taxon>Actinomycetes</taxon>
        <taxon>Mycobacteriales</taxon>
        <taxon>Speluncibacteraceae</taxon>
        <taxon>Speluncibacter</taxon>
    </lineage>
</organism>
<dbReference type="SUPFAM" id="SSF51905">
    <property type="entry name" value="FAD/NAD(P)-binding domain"/>
    <property type="match status" value="2"/>
</dbReference>
<accession>A0A9X4M0U8</accession>
<dbReference type="PANTHER" id="PTHR43706:SF45">
    <property type="entry name" value="NADH DEHYDROGENASE-LIKE PROTEIN RV1812C"/>
    <property type="match status" value="1"/>
</dbReference>
<evidence type="ECO:0000256" key="6">
    <source>
        <dbReference type="SAM" id="MobiDB-lite"/>
    </source>
</evidence>
<dbReference type="PRINTS" id="PR00368">
    <property type="entry name" value="FADPNR"/>
</dbReference>
<gene>
    <name evidence="8" type="ORF">NVS88_09125</name>
</gene>
<evidence type="ECO:0000256" key="4">
    <source>
        <dbReference type="ARBA" id="ARBA00023002"/>
    </source>
</evidence>
<dbReference type="Proteomes" id="UP001152755">
    <property type="component" value="Unassembled WGS sequence"/>
</dbReference>
<keyword evidence="3" id="KW-0274">FAD</keyword>
<proteinExistence type="inferred from homology"/>
<comment type="caution">
    <text evidence="8">The sequence shown here is derived from an EMBL/GenBank/DDBJ whole genome shotgun (WGS) entry which is preliminary data.</text>
</comment>
<evidence type="ECO:0000256" key="1">
    <source>
        <dbReference type="ARBA" id="ARBA00005272"/>
    </source>
</evidence>
<comment type="similarity">
    <text evidence="1">Belongs to the NADH dehydrogenase family.</text>
</comment>
<keyword evidence="4" id="KW-0560">Oxidoreductase</keyword>
<dbReference type="GO" id="GO:0003954">
    <property type="term" value="F:NADH dehydrogenase activity"/>
    <property type="evidence" value="ECO:0007669"/>
    <property type="project" value="InterPro"/>
</dbReference>
<evidence type="ECO:0000256" key="3">
    <source>
        <dbReference type="ARBA" id="ARBA00022827"/>
    </source>
</evidence>
<evidence type="ECO:0000313" key="8">
    <source>
        <dbReference type="EMBL" id="MDG3014717.1"/>
    </source>
</evidence>
<evidence type="ECO:0000256" key="2">
    <source>
        <dbReference type="ARBA" id="ARBA00022630"/>
    </source>
</evidence>
<feature type="region of interest" description="Disordered" evidence="6">
    <location>
        <begin position="427"/>
        <end position="448"/>
    </location>
</feature>
<keyword evidence="5" id="KW-0520">NAD</keyword>
<dbReference type="InterPro" id="IPR023753">
    <property type="entry name" value="FAD/NAD-binding_dom"/>
</dbReference>
<keyword evidence="9" id="KW-1185">Reference proteome</keyword>
<protein>
    <submittedName>
        <fullName evidence="8">FAD-dependent oxidoreductase</fullName>
    </submittedName>
</protein>
<dbReference type="RefSeq" id="WP_332519729.1">
    <property type="nucleotide sequence ID" value="NZ_JANRHA010000005.1"/>
</dbReference>